<accession>A0A284RT04</accession>
<evidence type="ECO:0008006" key="3">
    <source>
        <dbReference type="Google" id="ProtNLM"/>
    </source>
</evidence>
<evidence type="ECO:0000313" key="1">
    <source>
        <dbReference type="EMBL" id="SJL11891.1"/>
    </source>
</evidence>
<name>A0A284RT04_ARMOS</name>
<protein>
    <recommendedName>
        <fullName evidence="3">F-box domain-containing protein</fullName>
    </recommendedName>
</protein>
<organism evidence="1 2">
    <name type="scientific">Armillaria ostoyae</name>
    <name type="common">Armillaria root rot fungus</name>
    <dbReference type="NCBI Taxonomy" id="47428"/>
    <lineage>
        <taxon>Eukaryota</taxon>
        <taxon>Fungi</taxon>
        <taxon>Dikarya</taxon>
        <taxon>Basidiomycota</taxon>
        <taxon>Agaricomycotina</taxon>
        <taxon>Agaricomycetes</taxon>
        <taxon>Agaricomycetidae</taxon>
        <taxon>Agaricales</taxon>
        <taxon>Marasmiineae</taxon>
        <taxon>Physalacriaceae</taxon>
        <taxon>Armillaria</taxon>
    </lineage>
</organism>
<dbReference type="EMBL" id="FUEG01000015">
    <property type="protein sequence ID" value="SJL11891.1"/>
    <property type="molecule type" value="Genomic_DNA"/>
</dbReference>
<dbReference type="OrthoDB" id="2787007at2759"/>
<dbReference type="Proteomes" id="UP000219338">
    <property type="component" value="Unassembled WGS sequence"/>
</dbReference>
<dbReference type="AlphaFoldDB" id="A0A284RT04"/>
<gene>
    <name evidence="1" type="ORF">ARMOST_15305</name>
</gene>
<reference evidence="2" key="1">
    <citation type="journal article" date="2017" name="Nat. Ecol. Evol.">
        <title>Genome expansion and lineage-specific genetic innovations in the forest pathogenic fungi Armillaria.</title>
        <authorList>
            <person name="Sipos G."/>
            <person name="Prasanna A.N."/>
            <person name="Walter M.C."/>
            <person name="O'Connor E."/>
            <person name="Balint B."/>
            <person name="Krizsan K."/>
            <person name="Kiss B."/>
            <person name="Hess J."/>
            <person name="Varga T."/>
            <person name="Slot J."/>
            <person name="Riley R."/>
            <person name="Boka B."/>
            <person name="Rigling D."/>
            <person name="Barry K."/>
            <person name="Lee J."/>
            <person name="Mihaltcheva S."/>
            <person name="LaButti K."/>
            <person name="Lipzen A."/>
            <person name="Waldron R."/>
            <person name="Moloney N.M."/>
            <person name="Sperisen C."/>
            <person name="Kredics L."/>
            <person name="Vagvoelgyi C."/>
            <person name="Patrignani A."/>
            <person name="Fitzpatrick D."/>
            <person name="Nagy I."/>
            <person name="Doyle S."/>
            <person name="Anderson J.B."/>
            <person name="Grigoriev I.V."/>
            <person name="Gueldener U."/>
            <person name="Muensterkoetter M."/>
            <person name="Nagy L.G."/>
        </authorList>
    </citation>
    <scope>NUCLEOTIDE SEQUENCE [LARGE SCALE GENOMIC DNA]</scope>
    <source>
        <strain evidence="2">C18/9</strain>
    </source>
</reference>
<proteinExistence type="predicted"/>
<evidence type="ECO:0000313" key="2">
    <source>
        <dbReference type="Proteomes" id="UP000219338"/>
    </source>
</evidence>
<sequence>MHVPPELTDLIIDHLAHDHRTLASCTLVCKSFFPRSHTHLFSRITIGHPSQPNSARQFLPLIPYVGGLVKSLRIEAECGFRDKDERDFMMMNDLIDELLWKTAHDKQWVAHDPALPTILASLPNLASLEIRALRWRNPSRVQQCTPSFEHTLATVAPQITDLRLDYVHFDSLTGFVNILSTFRGLKKLALGVIMAPPYPVVLPDQTTELLEIEELEVNMEGSASVVEVLMAAPWVMSFGKLKKLRVRRCYRAQMELVRVLVDLSRDSLEELVVDDCVLPVDHVNRCPPLDVHHLKSLSVTLSSGCFPRLIRWWAGALGREETSKIQYMTLTVEHRSLANAFLDKESWRALNQVLEHDRMGALKHVDVVVKAWQRSDEVVKDIGNTVQESCASLIARDVIHVWDRRHILV</sequence>
<keyword evidence="2" id="KW-1185">Reference proteome</keyword>
<dbReference type="OMA" id="KDERDFM"/>